<dbReference type="EMBL" id="JARJLG010000201">
    <property type="protein sequence ID" value="KAJ7728971.1"/>
    <property type="molecule type" value="Genomic_DNA"/>
</dbReference>
<evidence type="ECO:0000313" key="2">
    <source>
        <dbReference type="EMBL" id="KAJ7728971.1"/>
    </source>
</evidence>
<dbReference type="AlphaFoldDB" id="A0AAD7HV24"/>
<dbReference type="GO" id="GO:0031047">
    <property type="term" value="P:regulatory ncRNA-mediated gene silencing"/>
    <property type="evidence" value="ECO:0007669"/>
    <property type="project" value="InterPro"/>
</dbReference>
<accession>A0AAD7HV24</accession>
<feature type="compositionally biased region" description="Pro residues" evidence="1">
    <location>
        <begin position="411"/>
        <end position="424"/>
    </location>
</feature>
<feature type="region of interest" description="Disordered" evidence="1">
    <location>
        <begin position="646"/>
        <end position="670"/>
    </location>
</feature>
<reference evidence="2" key="1">
    <citation type="submission" date="2023-03" db="EMBL/GenBank/DDBJ databases">
        <title>Massive genome expansion in bonnet fungi (Mycena s.s.) driven by repeated elements and novel gene families across ecological guilds.</title>
        <authorList>
            <consortium name="Lawrence Berkeley National Laboratory"/>
            <person name="Harder C.B."/>
            <person name="Miyauchi S."/>
            <person name="Viragh M."/>
            <person name="Kuo A."/>
            <person name="Thoen E."/>
            <person name="Andreopoulos B."/>
            <person name="Lu D."/>
            <person name="Skrede I."/>
            <person name="Drula E."/>
            <person name="Henrissat B."/>
            <person name="Morin E."/>
            <person name="Kohler A."/>
            <person name="Barry K."/>
            <person name="LaButti K."/>
            <person name="Morin E."/>
            <person name="Salamov A."/>
            <person name="Lipzen A."/>
            <person name="Mereny Z."/>
            <person name="Hegedus B."/>
            <person name="Baldrian P."/>
            <person name="Stursova M."/>
            <person name="Weitz H."/>
            <person name="Taylor A."/>
            <person name="Grigoriev I.V."/>
            <person name="Nagy L.G."/>
            <person name="Martin F."/>
            <person name="Kauserud H."/>
        </authorList>
    </citation>
    <scope>NUCLEOTIDE SEQUENCE</scope>
    <source>
        <strain evidence="2">CBHHK188m</strain>
    </source>
</reference>
<feature type="region of interest" description="Disordered" evidence="1">
    <location>
        <begin position="574"/>
        <end position="606"/>
    </location>
</feature>
<dbReference type="Pfam" id="PF09692">
    <property type="entry name" value="Arb1"/>
    <property type="match status" value="1"/>
</dbReference>
<feature type="compositionally biased region" description="Low complexity" evidence="1">
    <location>
        <begin position="425"/>
        <end position="439"/>
    </location>
</feature>
<feature type="region of interest" description="Disordered" evidence="1">
    <location>
        <begin position="411"/>
        <end position="477"/>
    </location>
</feature>
<feature type="region of interest" description="Disordered" evidence="1">
    <location>
        <begin position="179"/>
        <end position="220"/>
    </location>
</feature>
<comment type="caution">
    <text evidence="2">The sequence shown here is derived from an EMBL/GenBank/DDBJ whole genome shotgun (WGS) entry which is preliminary data.</text>
</comment>
<gene>
    <name evidence="2" type="ORF">DFH07DRAFT_1066315</name>
</gene>
<feature type="compositionally biased region" description="Low complexity" evidence="1">
    <location>
        <begin position="461"/>
        <end position="477"/>
    </location>
</feature>
<feature type="compositionally biased region" description="Low complexity" evidence="1">
    <location>
        <begin position="577"/>
        <end position="602"/>
    </location>
</feature>
<name>A0AAD7HV24_9AGAR</name>
<keyword evidence="3" id="KW-1185">Reference proteome</keyword>
<protein>
    <submittedName>
        <fullName evidence="2">Uncharacterized protein</fullName>
    </submittedName>
</protein>
<sequence>MSSAQIPATNPPETKADVPRTRFPPFPTAPDGVTIVLFKDFKECGIRVQVFVDGDGDGEDSVEVDGLGIPTVPLRVKHDTDVSKTNPNRKKRSARELAAVRPTFRKEWWEDWAEGEDLRNHGPYNVNAANVDRFHQAASDFQKYRKFPPASTNVQWLWEQFKIFAGLLGTTPVWQKASEKAAEDAEAGVSDDGFDSDDAEGKRTTPGAYGGRKFPPRPRPRAPYELYGKEPVVVQDNDEIRGLLDDARAKKEDRVAAFLEDPGRAIQVFLSSYMKYQGLVWADRHLVYTPHVLRFFVNYLLRNQVLPDRTSERSLRAALQTIDAAARELPRTSTISKALPDDFSRACQGCWGRRADGTLEVDLSSDEDSVSGEPDAKRIKLNPASDAEAAFESVLKEENVEVIKTEDVLPAPVPADIPTPPTPTPASERATTPAPTASESEGEGGSGAWGETAAYDPSAFTPADAWDASPDAATSWAPPVPPSLLPLLGPTSLPLTHAPGIVERSVRRIRSIAPPPTIGIKPVEGEAADAVERALEGCLHRVVLGPWADWDGAVEPELASPRIMRSSVGALAGVGEGAPSSSEGAPSTSASVSTPAPAGGAPKPHDMRTDEITLLVTLDVAGLLCVGMGLGGTWVQLARVQDQERELAQESAPAAANDAPPPKKKRALTKAQKERRGLRYWYVDELMMTLPSYWLV</sequence>
<feature type="region of interest" description="Disordered" evidence="1">
    <location>
        <begin position="362"/>
        <end position="381"/>
    </location>
</feature>
<feature type="compositionally biased region" description="Polar residues" evidence="1">
    <location>
        <begin position="1"/>
        <end position="12"/>
    </location>
</feature>
<evidence type="ECO:0000256" key="1">
    <source>
        <dbReference type="SAM" id="MobiDB-lite"/>
    </source>
</evidence>
<dbReference type="Proteomes" id="UP001215280">
    <property type="component" value="Unassembled WGS sequence"/>
</dbReference>
<dbReference type="InterPro" id="IPR018606">
    <property type="entry name" value="Arb1"/>
</dbReference>
<evidence type="ECO:0000313" key="3">
    <source>
        <dbReference type="Proteomes" id="UP001215280"/>
    </source>
</evidence>
<feature type="region of interest" description="Disordered" evidence="1">
    <location>
        <begin position="1"/>
        <end position="25"/>
    </location>
</feature>
<organism evidence="2 3">
    <name type="scientific">Mycena maculata</name>
    <dbReference type="NCBI Taxonomy" id="230809"/>
    <lineage>
        <taxon>Eukaryota</taxon>
        <taxon>Fungi</taxon>
        <taxon>Dikarya</taxon>
        <taxon>Basidiomycota</taxon>
        <taxon>Agaricomycotina</taxon>
        <taxon>Agaricomycetes</taxon>
        <taxon>Agaricomycetidae</taxon>
        <taxon>Agaricales</taxon>
        <taxon>Marasmiineae</taxon>
        <taxon>Mycenaceae</taxon>
        <taxon>Mycena</taxon>
    </lineage>
</organism>
<proteinExistence type="predicted"/>
<dbReference type="GO" id="GO:0033167">
    <property type="term" value="C:ARC complex"/>
    <property type="evidence" value="ECO:0007669"/>
    <property type="project" value="InterPro"/>
</dbReference>